<organism evidence="2 3">
    <name type="scientific">Apodospora peruviana</name>
    <dbReference type="NCBI Taxonomy" id="516989"/>
    <lineage>
        <taxon>Eukaryota</taxon>
        <taxon>Fungi</taxon>
        <taxon>Dikarya</taxon>
        <taxon>Ascomycota</taxon>
        <taxon>Pezizomycotina</taxon>
        <taxon>Sordariomycetes</taxon>
        <taxon>Sordariomycetidae</taxon>
        <taxon>Sordariales</taxon>
        <taxon>Lasiosphaeriaceae</taxon>
        <taxon>Apodospora</taxon>
    </lineage>
</organism>
<sequence length="169" mass="19497">MDAQKHQTQEKVEPKEKWLTNFCICTPFSDCLMAYFAPCYMVGQTADRLRDPTMKNADMNNSDCTNFAAFHCITGCGFITVMKQREDIRKRYNIKGSSCGDCCATCWCMSCALMQNDNEVKRREAVRMAANPVVEAYQAPPGMMLVPQQEYQQHQQQQQLPQYQQQQHQ</sequence>
<dbReference type="AlphaFoldDB" id="A0AAE0M782"/>
<evidence type="ECO:0000256" key="1">
    <source>
        <dbReference type="SAM" id="MobiDB-lite"/>
    </source>
</evidence>
<dbReference type="EMBL" id="JAUEDM010000003">
    <property type="protein sequence ID" value="KAK3322021.1"/>
    <property type="molecule type" value="Genomic_DNA"/>
</dbReference>
<reference evidence="2" key="1">
    <citation type="journal article" date="2023" name="Mol. Phylogenet. Evol.">
        <title>Genome-scale phylogeny and comparative genomics of the fungal order Sordariales.</title>
        <authorList>
            <person name="Hensen N."/>
            <person name="Bonometti L."/>
            <person name="Westerberg I."/>
            <person name="Brannstrom I.O."/>
            <person name="Guillou S."/>
            <person name="Cros-Aarteil S."/>
            <person name="Calhoun S."/>
            <person name="Haridas S."/>
            <person name="Kuo A."/>
            <person name="Mondo S."/>
            <person name="Pangilinan J."/>
            <person name="Riley R."/>
            <person name="LaButti K."/>
            <person name="Andreopoulos B."/>
            <person name="Lipzen A."/>
            <person name="Chen C."/>
            <person name="Yan M."/>
            <person name="Daum C."/>
            <person name="Ng V."/>
            <person name="Clum A."/>
            <person name="Steindorff A."/>
            <person name="Ohm R.A."/>
            <person name="Martin F."/>
            <person name="Silar P."/>
            <person name="Natvig D.O."/>
            <person name="Lalanne C."/>
            <person name="Gautier V."/>
            <person name="Ament-Velasquez S.L."/>
            <person name="Kruys A."/>
            <person name="Hutchinson M.I."/>
            <person name="Powell A.J."/>
            <person name="Barry K."/>
            <person name="Miller A.N."/>
            <person name="Grigoriev I.V."/>
            <person name="Debuchy R."/>
            <person name="Gladieux P."/>
            <person name="Hiltunen Thoren M."/>
            <person name="Johannesson H."/>
        </authorList>
    </citation>
    <scope>NUCLEOTIDE SEQUENCE</scope>
    <source>
        <strain evidence="2">CBS 118394</strain>
    </source>
</reference>
<dbReference type="Proteomes" id="UP001283341">
    <property type="component" value="Unassembled WGS sequence"/>
</dbReference>
<accession>A0AAE0M782</accession>
<gene>
    <name evidence="2" type="ORF">B0H66DRAFT_186330</name>
</gene>
<dbReference type="PANTHER" id="PTHR15907">
    <property type="entry name" value="DUF614 FAMILY PROTEIN-RELATED"/>
    <property type="match status" value="1"/>
</dbReference>
<protein>
    <submittedName>
        <fullName evidence="2">PLAC8 family-domain-containing protein</fullName>
    </submittedName>
</protein>
<dbReference type="NCBIfam" id="TIGR01571">
    <property type="entry name" value="A_thal_Cys_rich"/>
    <property type="match status" value="1"/>
</dbReference>
<name>A0AAE0M782_9PEZI</name>
<proteinExistence type="predicted"/>
<reference evidence="2" key="2">
    <citation type="submission" date="2023-06" db="EMBL/GenBank/DDBJ databases">
        <authorList>
            <consortium name="Lawrence Berkeley National Laboratory"/>
            <person name="Haridas S."/>
            <person name="Hensen N."/>
            <person name="Bonometti L."/>
            <person name="Westerberg I."/>
            <person name="Brannstrom I.O."/>
            <person name="Guillou S."/>
            <person name="Cros-Aarteil S."/>
            <person name="Calhoun S."/>
            <person name="Kuo A."/>
            <person name="Mondo S."/>
            <person name="Pangilinan J."/>
            <person name="Riley R."/>
            <person name="Labutti K."/>
            <person name="Andreopoulos B."/>
            <person name="Lipzen A."/>
            <person name="Chen C."/>
            <person name="Yanf M."/>
            <person name="Daum C."/>
            <person name="Ng V."/>
            <person name="Clum A."/>
            <person name="Steindorff A."/>
            <person name="Ohm R."/>
            <person name="Martin F."/>
            <person name="Silar P."/>
            <person name="Natvig D."/>
            <person name="Lalanne C."/>
            <person name="Gautier V."/>
            <person name="Ament-Velasquez S.L."/>
            <person name="Kruys A."/>
            <person name="Hutchinson M.I."/>
            <person name="Powell A.J."/>
            <person name="Barry K."/>
            <person name="Miller A.N."/>
            <person name="Grigoriev I.V."/>
            <person name="Debuchy R."/>
            <person name="Gladieux P."/>
            <person name="Thoren M.H."/>
            <person name="Johannesson H."/>
        </authorList>
    </citation>
    <scope>NUCLEOTIDE SEQUENCE</scope>
    <source>
        <strain evidence="2">CBS 118394</strain>
    </source>
</reference>
<feature type="region of interest" description="Disordered" evidence="1">
    <location>
        <begin position="148"/>
        <end position="169"/>
    </location>
</feature>
<evidence type="ECO:0000313" key="3">
    <source>
        <dbReference type="Proteomes" id="UP001283341"/>
    </source>
</evidence>
<evidence type="ECO:0000313" key="2">
    <source>
        <dbReference type="EMBL" id="KAK3322021.1"/>
    </source>
</evidence>
<comment type="caution">
    <text evidence="2">The sequence shown here is derived from an EMBL/GenBank/DDBJ whole genome shotgun (WGS) entry which is preliminary data.</text>
</comment>
<keyword evidence="3" id="KW-1185">Reference proteome</keyword>
<dbReference type="InterPro" id="IPR006461">
    <property type="entry name" value="PLAC_motif_containing"/>
</dbReference>
<dbReference type="Pfam" id="PF04749">
    <property type="entry name" value="PLAC8"/>
    <property type="match status" value="1"/>
</dbReference>